<feature type="repeat" description="TPR" evidence="7">
    <location>
        <begin position="135"/>
        <end position="168"/>
    </location>
</feature>
<evidence type="ECO:0000256" key="7">
    <source>
        <dbReference type="PROSITE-ProRule" id="PRU00339"/>
    </source>
</evidence>
<keyword evidence="8" id="KW-0472">Membrane</keyword>
<evidence type="ECO:0000256" key="2">
    <source>
        <dbReference type="ARBA" id="ARBA00012438"/>
    </source>
</evidence>
<keyword evidence="8" id="KW-1133">Transmembrane helix</keyword>
<name>A0ABP8NG71_9BACT</name>
<dbReference type="SMART" id="SM00342">
    <property type="entry name" value="HTH_ARAC"/>
    <property type="match status" value="1"/>
</dbReference>
<evidence type="ECO:0000256" key="4">
    <source>
        <dbReference type="ARBA" id="ARBA00023015"/>
    </source>
</evidence>
<dbReference type="InterPro" id="IPR036097">
    <property type="entry name" value="HisK_dim/P_sf"/>
</dbReference>
<dbReference type="SMART" id="SM00388">
    <property type="entry name" value="HisKA"/>
    <property type="match status" value="1"/>
</dbReference>
<dbReference type="PROSITE" id="PS50005">
    <property type="entry name" value="TPR"/>
    <property type="match status" value="2"/>
</dbReference>
<dbReference type="PROSITE" id="PS50109">
    <property type="entry name" value="HIS_KIN"/>
    <property type="match status" value="1"/>
</dbReference>
<evidence type="ECO:0000259" key="11">
    <source>
        <dbReference type="PROSITE" id="PS50110"/>
    </source>
</evidence>
<protein>
    <recommendedName>
        <fullName evidence="2">histidine kinase</fullName>
        <ecNumber evidence="2">2.7.13.3</ecNumber>
    </recommendedName>
</protein>
<dbReference type="Gene3D" id="1.10.10.60">
    <property type="entry name" value="Homeodomain-like"/>
    <property type="match status" value="1"/>
</dbReference>
<keyword evidence="7" id="KW-0802">TPR repeat</keyword>
<dbReference type="Gene3D" id="3.30.565.10">
    <property type="entry name" value="Histidine kinase-like ATPase, C-terminal domain"/>
    <property type="match status" value="1"/>
</dbReference>
<feature type="domain" description="Response regulatory" evidence="11">
    <location>
        <begin position="678"/>
        <end position="793"/>
    </location>
</feature>
<evidence type="ECO:0000313" key="12">
    <source>
        <dbReference type="EMBL" id="GAA4466758.1"/>
    </source>
</evidence>
<dbReference type="InterPro" id="IPR001789">
    <property type="entry name" value="Sig_transdc_resp-reg_receiver"/>
</dbReference>
<keyword evidence="13" id="KW-1185">Reference proteome</keyword>
<dbReference type="PRINTS" id="PR00344">
    <property type="entry name" value="BCTRLSENSOR"/>
</dbReference>
<dbReference type="Pfam" id="PF00512">
    <property type="entry name" value="HisKA"/>
    <property type="match status" value="1"/>
</dbReference>
<proteinExistence type="predicted"/>
<dbReference type="InterPro" id="IPR004358">
    <property type="entry name" value="Sig_transdc_His_kin-like_C"/>
</dbReference>
<keyword evidence="4" id="KW-0805">Transcription regulation</keyword>
<dbReference type="PANTHER" id="PTHR43547">
    <property type="entry name" value="TWO-COMPONENT HISTIDINE KINASE"/>
    <property type="match status" value="1"/>
</dbReference>
<dbReference type="EC" id="2.7.13.3" evidence="2"/>
<evidence type="ECO:0000313" key="13">
    <source>
        <dbReference type="Proteomes" id="UP001500067"/>
    </source>
</evidence>
<dbReference type="PANTHER" id="PTHR43547:SF2">
    <property type="entry name" value="HYBRID SIGNAL TRANSDUCTION HISTIDINE KINASE C"/>
    <property type="match status" value="1"/>
</dbReference>
<feature type="domain" description="HTH araC/xylS-type" evidence="9">
    <location>
        <begin position="824"/>
        <end position="922"/>
    </location>
</feature>
<evidence type="ECO:0000256" key="6">
    <source>
        <dbReference type="PROSITE-ProRule" id="PRU00169"/>
    </source>
</evidence>
<dbReference type="Pfam" id="PF13424">
    <property type="entry name" value="TPR_12"/>
    <property type="match status" value="1"/>
</dbReference>
<evidence type="ECO:0000259" key="9">
    <source>
        <dbReference type="PROSITE" id="PS01124"/>
    </source>
</evidence>
<dbReference type="SMART" id="SM00028">
    <property type="entry name" value="TPR"/>
    <property type="match status" value="5"/>
</dbReference>
<dbReference type="InterPro" id="IPR019734">
    <property type="entry name" value="TPR_rpt"/>
</dbReference>
<evidence type="ECO:0000256" key="5">
    <source>
        <dbReference type="ARBA" id="ARBA00023163"/>
    </source>
</evidence>
<dbReference type="Gene3D" id="3.40.50.2300">
    <property type="match status" value="1"/>
</dbReference>
<dbReference type="SUPFAM" id="SSF52172">
    <property type="entry name" value="CheY-like"/>
    <property type="match status" value="1"/>
</dbReference>
<dbReference type="PROSITE" id="PS01124">
    <property type="entry name" value="HTH_ARAC_FAMILY_2"/>
    <property type="match status" value="1"/>
</dbReference>
<dbReference type="Pfam" id="PF00072">
    <property type="entry name" value="Response_reg"/>
    <property type="match status" value="1"/>
</dbReference>
<feature type="transmembrane region" description="Helical" evidence="8">
    <location>
        <begin position="347"/>
        <end position="368"/>
    </location>
</feature>
<dbReference type="SMART" id="SM00448">
    <property type="entry name" value="REC"/>
    <property type="match status" value="1"/>
</dbReference>
<dbReference type="EMBL" id="BAABFA010000014">
    <property type="protein sequence ID" value="GAA4466758.1"/>
    <property type="molecule type" value="Genomic_DNA"/>
</dbReference>
<dbReference type="Proteomes" id="UP001500067">
    <property type="component" value="Unassembled WGS sequence"/>
</dbReference>
<evidence type="ECO:0000259" key="10">
    <source>
        <dbReference type="PROSITE" id="PS50109"/>
    </source>
</evidence>
<feature type="modified residue" description="4-aspartylphosphate" evidence="6">
    <location>
        <position position="726"/>
    </location>
</feature>
<dbReference type="CDD" id="cd00082">
    <property type="entry name" value="HisKA"/>
    <property type="match status" value="1"/>
</dbReference>
<keyword evidence="3 6" id="KW-0597">Phosphoprotein</keyword>
<dbReference type="SMART" id="SM00387">
    <property type="entry name" value="HATPase_c"/>
    <property type="match status" value="1"/>
</dbReference>
<feature type="domain" description="Histidine kinase" evidence="10">
    <location>
        <begin position="432"/>
        <end position="650"/>
    </location>
</feature>
<feature type="repeat" description="TPR" evidence="7">
    <location>
        <begin position="95"/>
        <end position="128"/>
    </location>
</feature>
<dbReference type="InterPro" id="IPR003594">
    <property type="entry name" value="HATPase_dom"/>
</dbReference>
<keyword evidence="8" id="KW-0812">Transmembrane</keyword>
<dbReference type="InterPro" id="IPR005467">
    <property type="entry name" value="His_kinase_dom"/>
</dbReference>
<evidence type="ECO:0000256" key="8">
    <source>
        <dbReference type="SAM" id="Phobius"/>
    </source>
</evidence>
<evidence type="ECO:0000256" key="3">
    <source>
        <dbReference type="ARBA" id="ARBA00022553"/>
    </source>
</evidence>
<dbReference type="Pfam" id="PF13374">
    <property type="entry name" value="TPR_10"/>
    <property type="match status" value="1"/>
</dbReference>
<dbReference type="InterPro" id="IPR003661">
    <property type="entry name" value="HisK_dim/P_dom"/>
</dbReference>
<dbReference type="InterPro" id="IPR009057">
    <property type="entry name" value="Homeodomain-like_sf"/>
</dbReference>
<dbReference type="RefSeq" id="WP_345082878.1">
    <property type="nucleotide sequence ID" value="NZ_BAABFA010000014.1"/>
</dbReference>
<dbReference type="Pfam" id="PF02518">
    <property type="entry name" value="HATPase_c"/>
    <property type="match status" value="1"/>
</dbReference>
<gene>
    <name evidence="12" type="ORF">GCM10023093_21360</name>
</gene>
<dbReference type="PROSITE" id="PS50110">
    <property type="entry name" value="RESPONSE_REGULATORY"/>
    <property type="match status" value="1"/>
</dbReference>
<organism evidence="12 13">
    <name type="scientific">Nemorincola caseinilytica</name>
    <dbReference type="NCBI Taxonomy" id="2054315"/>
    <lineage>
        <taxon>Bacteria</taxon>
        <taxon>Pseudomonadati</taxon>
        <taxon>Bacteroidota</taxon>
        <taxon>Chitinophagia</taxon>
        <taxon>Chitinophagales</taxon>
        <taxon>Chitinophagaceae</taxon>
        <taxon>Nemorincola</taxon>
    </lineage>
</organism>
<reference evidence="13" key="1">
    <citation type="journal article" date="2019" name="Int. J. Syst. Evol. Microbiol.">
        <title>The Global Catalogue of Microorganisms (GCM) 10K type strain sequencing project: providing services to taxonomists for standard genome sequencing and annotation.</title>
        <authorList>
            <consortium name="The Broad Institute Genomics Platform"/>
            <consortium name="The Broad Institute Genome Sequencing Center for Infectious Disease"/>
            <person name="Wu L."/>
            <person name="Ma J."/>
        </authorList>
    </citation>
    <scope>NUCLEOTIDE SEQUENCE [LARGE SCALE GENOMIC DNA]</scope>
    <source>
        <strain evidence="13">JCM 32105</strain>
    </source>
</reference>
<dbReference type="InterPro" id="IPR011006">
    <property type="entry name" value="CheY-like_superfamily"/>
</dbReference>
<evidence type="ECO:0000256" key="1">
    <source>
        <dbReference type="ARBA" id="ARBA00000085"/>
    </source>
</evidence>
<dbReference type="Gene3D" id="1.25.40.10">
    <property type="entry name" value="Tetratricopeptide repeat domain"/>
    <property type="match status" value="1"/>
</dbReference>
<dbReference type="Pfam" id="PF12833">
    <property type="entry name" value="HTH_18"/>
    <property type="match status" value="1"/>
</dbReference>
<comment type="caution">
    <text evidence="12">The sequence shown here is derived from an EMBL/GenBank/DDBJ whole genome shotgun (WGS) entry which is preliminary data.</text>
</comment>
<dbReference type="InterPro" id="IPR018060">
    <property type="entry name" value="HTH_AraC"/>
</dbReference>
<dbReference type="Gene3D" id="1.10.287.130">
    <property type="match status" value="1"/>
</dbReference>
<dbReference type="SUPFAM" id="SSF55874">
    <property type="entry name" value="ATPase domain of HSP90 chaperone/DNA topoisomerase II/histidine kinase"/>
    <property type="match status" value="1"/>
</dbReference>
<dbReference type="SUPFAM" id="SSF46689">
    <property type="entry name" value="Homeodomain-like"/>
    <property type="match status" value="1"/>
</dbReference>
<accession>A0ABP8NG71</accession>
<dbReference type="SUPFAM" id="SSF47384">
    <property type="entry name" value="Homodimeric domain of signal transducing histidine kinase"/>
    <property type="match status" value="1"/>
</dbReference>
<dbReference type="SUPFAM" id="SSF48452">
    <property type="entry name" value="TPR-like"/>
    <property type="match status" value="1"/>
</dbReference>
<comment type="catalytic activity">
    <reaction evidence="1">
        <text>ATP + protein L-histidine = ADP + protein N-phospho-L-histidine.</text>
        <dbReference type="EC" id="2.7.13.3"/>
    </reaction>
</comment>
<keyword evidence="5" id="KW-0804">Transcription</keyword>
<dbReference type="InterPro" id="IPR011990">
    <property type="entry name" value="TPR-like_helical_dom_sf"/>
</dbReference>
<sequence length="922" mass="104149">MKELSSDTYRDARDTGKVSLLCNVARAYLQLSKEDSVIFYAGQGLQLAQDIDHRYGQGICLATLGGIEGNFEYQLDHLLRALKIFEQINDKYQTARTYDVMAGVYFNMKNFTRAMEYFRKAYDLYAKIHDKYDLSRTLTNIGECYAILGDLNKAIECQRTALKYYEEIGDGRKVATALGNIGNCYHSLHDIGNALAYAHKAVRIFSSIADDNYNYAIALRDLGRIYLDAANDSSGVTLADSLLPAGRAARLAKAIYYFRGSHAVYDRNPVFLPIDISLGLAQALEASGHHLEALRYYKEHMQYKDSMLSEDIHLKVATLETQREADLKEQQIELNRIQAANEKKERALFLISIALLGVIILLIGRNYARQRGANVRLLAEKAKLETANKQIAEEKQRSDDMAVHLQESLVQKESLASQLTHAASMKSRFLANISHELRTPVTLLTGMLDLMRTGGKVQNPRIGEQLDIAYSNSRRLQYMVEEILDLSRLETTNSRLNLEIKDIVPVLRRMVYAFETFIENERLILSFTSDRATGIYVQVDELMLEKVINNLVYNAVKFNTPGGWIKVVTAIAGNDLVFVISNSGSGIRQQDLPHVFERYYQADTNTAKAQGIGIGLSLVKEFTVLMGGTVYVDSSEEGGTTFTLQFPIAEKVSSRADIPREPMVVPGEKWEHFSAKQTVLIAEDNVEMRYYLRQVLGDKVDLIEAANGREALDKMADTRVDLVITDLMMPQMGGEELITNLKKTPAYRHIPVITLTALAEGATKIALLRLGIDDHIVKPFDASELRARVYNLLTNLRERRQFESVPSEPDDIPLESNEAETFKERISEFVLARMKTIDVSVYDLAYELGMSERQLYRFAKRVTGCTPAQLIKEVRLQKAYELLVSGSVHKVEYAAKQVGFDDASYFSRQFYERFGKRPADFL</sequence>
<dbReference type="InterPro" id="IPR036890">
    <property type="entry name" value="HATPase_C_sf"/>
</dbReference>